<keyword evidence="3" id="KW-1185">Reference proteome</keyword>
<feature type="region of interest" description="Disordered" evidence="1">
    <location>
        <begin position="86"/>
        <end position="107"/>
    </location>
</feature>
<protein>
    <recommendedName>
        <fullName evidence="4">DUF4760 domain-containing protein</fullName>
    </recommendedName>
</protein>
<organism evidence="2 3">
    <name type="scientific">Methylocapsa polymorpha</name>
    <dbReference type="NCBI Taxonomy" id="3080828"/>
    <lineage>
        <taxon>Bacteria</taxon>
        <taxon>Pseudomonadati</taxon>
        <taxon>Pseudomonadota</taxon>
        <taxon>Alphaproteobacteria</taxon>
        <taxon>Hyphomicrobiales</taxon>
        <taxon>Beijerinckiaceae</taxon>
        <taxon>Methylocapsa</taxon>
    </lineage>
</organism>
<evidence type="ECO:0008006" key="4">
    <source>
        <dbReference type="Google" id="ProtNLM"/>
    </source>
</evidence>
<reference evidence="2 3" key="1">
    <citation type="submission" date="2023-10" db="EMBL/GenBank/DDBJ databases">
        <title>Novel methanotroph of the genus Methylocapsa from a subarctic wetland.</title>
        <authorList>
            <person name="Belova S.E."/>
            <person name="Oshkin I.Y."/>
            <person name="Miroshnikov K."/>
            <person name="Dedysh S.N."/>
        </authorList>
    </citation>
    <scope>NUCLEOTIDE SEQUENCE [LARGE SCALE GENOMIC DNA]</scope>
    <source>
        <strain evidence="2 3">RX1</strain>
    </source>
</reference>
<name>A0ABZ0HW00_9HYPH</name>
<dbReference type="Proteomes" id="UP001626536">
    <property type="component" value="Chromosome"/>
</dbReference>
<sequence length="283" mass="32102">MILLVPVTLGIAFYSFDARSFSVNSTIASALAAAAAAVLNWAYQSGSRRIGAVDLFACEITVICRVCVVVNFAQSSVEQAEREHAIVEQAAPRTPQTSSDDSRAADSCASRKFTSEEHYTPVYDGQLSDLEPLDVNVVTYVTEFYTYRKTMMDYLRAIAAAENVSESEILMRQMIYMQFLMYESGRLAVGELIEFEPNRAESIVNILCSELVVYTYLQTRYENDYRGDRLRLRREEYQRIVPELYNRIMRAQHPSWIKAQTTAPELLARYKQMCSALRLAPGI</sequence>
<evidence type="ECO:0000313" key="2">
    <source>
        <dbReference type="EMBL" id="WOJ90076.1"/>
    </source>
</evidence>
<evidence type="ECO:0000313" key="3">
    <source>
        <dbReference type="Proteomes" id="UP001626536"/>
    </source>
</evidence>
<proteinExistence type="predicted"/>
<dbReference type="RefSeq" id="WP_407339522.1">
    <property type="nucleotide sequence ID" value="NZ_CP136862.1"/>
</dbReference>
<evidence type="ECO:0000256" key="1">
    <source>
        <dbReference type="SAM" id="MobiDB-lite"/>
    </source>
</evidence>
<gene>
    <name evidence="2" type="ORF">RZS28_01865</name>
</gene>
<dbReference type="EMBL" id="CP136862">
    <property type="protein sequence ID" value="WOJ90076.1"/>
    <property type="molecule type" value="Genomic_DNA"/>
</dbReference>
<accession>A0ABZ0HW00</accession>